<accession>A0A2P6V5Q0</accession>
<sequence length="281" mass="30902">MSQQAPSDFQGQSTAQAAPQVPRAGAPLAEEQISSSPDESLRELAARANAAVDKGMKQLSQQEAGPGGSAPRPDGGNSGSRRGERQPQAAASAATAAERPRRERQRSPDETALRDVNRDRLLGLLTERAAKTLLFYFSELNPTLMQWLEYYIKSNPIPSKGSWEDVSGETFLRKLLAMPVEQTRWNFGGRDEMYSKSSPLGVDPRQIAQRIMDIRSQIAREWIQELQLVDEENALLMRETVLSSFSLDSIPVVDPAQVKGSSHPELQHPDFTDDSAAGTDD</sequence>
<evidence type="ECO:0000313" key="2">
    <source>
        <dbReference type="EMBL" id="PSC69414.1"/>
    </source>
</evidence>
<feature type="compositionally biased region" description="Polar residues" evidence="1">
    <location>
        <begin position="1"/>
        <end position="17"/>
    </location>
</feature>
<dbReference type="OrthoDB" id="546456at2759"/>
<gene>
    <name evidence="2" type="ORF">C2E20_7133</name>
</gene>
<dbReference type="Proteomes" id="UP000239649">
    <property type="component" value="Unassembled WGS sequence"/>
</dbReference>
<keyword evidence="3" id="KW-1185">Reference proteome</keyword>
<feature type="region of interest" description="Disordered" evidence="1">
    <location>
        <begin position="256"/>
        <end position="281"/>
    </location>
</feature>
<reference evidence="2 3" key="1">
    <citation type="journal article" date="2018" name="Plant J.">
        <title>Genome sequences of Chlorella sorokiniana UTEX 1602 and Micractinium conductrix SAG 241.80: implications to maltose excretion by a green alga.</title>
        <authorList>
            <person name="Arriola M.B."/>
            <person name="Velmurugan N."/>
            <person name="Zhang Y."/>
            <person name="Plunkett M.H."/>
            <person name="Hondzo H."/>
            <person name="Barney B.M."/>
        </authorList>
    </citation>
    <scope>NUCLEOTIDE SEQUENCE [LARGE SCALE GENOMIC DNA]</scope>
    <source>
        <strain evidence="2 3">SAG 241.80</strain>
    </source>
</reference>
<dbReference type="AlphaFoldDB" id="A0A2P6V5Q0"/>
<feature type="compositionally biased region" description="Low complexity" evidence="1">
    <location>
        <begin position="86"/>
        <end position="97"/>
    </location>
</feature>
<feature type="compositionally biased region" description="Basic and acidic residues" evidence="1">
    <location>
        <begin position="98"/>
        <end position="112"/>
    </location>
</feature>
<dbReference type="InterPro" id="IPR038052">
    <property type="entry name" value="Chaperonin_RbcX_sf"/>
</dbReference>
<evidence type="ECO:0000313" key="3">
    <source>
        <dbReference type="Proteomes" id="UP000239649"/>
    </source>
</evidence>
<organism evidence="2 3">
    <name type="scientific">Micractinium conductrix</name>
    <dbReference type="NCBI Taxonomy" id="554055"/>
    <lineage>
        <taxon>Eukaryota</taxon>
        <taxon>Viridiplantae</taxon>
        <taxon>Chlorophyta</taxon>
        <taxon>core chlorophytes</taxon>
        <taxon>Trebouxiophyceae</taxon>
        <taxon>Chlorellales</taxon>
        <taxon>Chlorellaceae</taxon>
        <taxon>Chlorella clade</taxon>
        <taxon>Micractinium</taxon>
    </lineage>
</organism>
<name>A0A2P6V5Q0_9CHLO</name>
<dbReference type="SUPFAM" id="SSF158615">
    <property type="entry name" value="RbcX-like"/>
    <property type="match status" value="1"/>
</dbReference>
<protein>
    <submittedName>
        <fullName evidence="2">Uncharacterized protein</fullName>
    </submittedName>
</protein>
<dbReference type="EMBL" id="LHPF02000027">
    <property type="protein sequence ID" value="PSC69414.1"/>
    <property type="molecule type" value="Genomic_DNA"/>
</dbReference>
<proteinExistence type="predicted"/>
<evidence type="ECO:0000256" key="1">
    <source>
        <dbReference type="SAM" id="MobiDB-lite"/>
    </source>
</evidence>
<dbReference type="Gene3D" id="1.10.1200.210">
    <property type="entry name" value="Chaperonin-like RbcX"/>
    <property type="match status" value="1"/>
</dbReference>
<feature type="region of interest" description="Disordered" evidence="1">
    <location>
        <begin position="1"/>
        <end position="112"/>
    </location>
</feature>
<comment type="caution">
    <text evidence="2">The sequence shown here is derived from an EMBL/GenBank/DDBJ whole genome shotgun (WGS) entry which is preliminary data.</text>
</comment>
<dbReference type="STRING" id="554055.A0A2P6V5Q0"/>